<evidence type="ECO:0000313" key="3">
    <source>
        <dbReference type="Proteomes" id="UP001152799"/>
    </source>
</evidence>
<protein>
    <submittedName>
        <fullName evidence="2">Uncharacterized protein</fullName>
    </submittedName>
</protein>
<keyword evidence="1" id="KW-0472">Membrane</keyword>
<gene>
    <name evidence="2" type="ORF">CEUTPL_LOCUS2945</name>
</gene>
<evidence type="ECO:0000256" key="1">
    <source>
        <dbReference type="SAM" id="Phobius"/>
    </source>
</evidence>
<evidence type="ECO:0000313" key="2">
    <source>
        <dbReference type="EMBL" id="CAG9762261.1"/>
    </source>
</evidence>
<accession>A0A9N9MHI5</accession>
<keyword evidence="3" id="KW-1185">Reference proteome</keyword>
<name>A0A9N9MHI5_9CUCU</name>
<keyword evidence="1" id="KW-1133">Transmembrane helix</keyword>
<keyword evidence="1" id="KW-0812">Transmembrane</keyword>
<feature type="transmembrane region" description="Helical" evidence="1">
    <location>
        <begin position="20"/>
        <end position="42"/>
    </location>
</feature>
<dbReference type="EMBL" id="OU892287">
    <property type="protein sequence ID" value="CAG9762261.1"/>
    <property type="molecule type" value="Genomic_DNA"/>
</dbReference>
<dbReference type="AlphaFoldDB" id="A0A9N9MHI5"/>
<proteinExistence type="predicted"/>
<sequence length="197" mass="22311">MAVKLFSLTAGYGNMDNVIITIDLSSVGFLNSLYLGILFSIGKYTNLIFSLRYSNWEYNRYCLFVFLCQHFLKCQSASIRILDNNRVNGRFRLSRHSYLNNVLSYVMSSRILKRVPTLSNSCAKCVNGLDANPTYTQLLTGQIGETINVNHGSFLVDTEDIKREDELNLSFLDSCSQKVLTKSKNLAFLSITTEILN</sequence>
<reference evidence="2" key="1">
    <citation type="submission" date="2022-01" db="EMBL/GenBank/DDBJ databases">
        <authorList>
            <person name="King R."/>
        </authorList>
    </citation>
    <scope>NUCLEOTIDE SEQUENCE</scope>
</reference>
<dbReference type="Proteomes" id="UP001152799">
    <property type="component" value="Chromosome 11"/>
</dbReference>
<organism evidence="2 3">
    <name type="scientific">Ceutorhynchus assimilis</name>
    <name type="common">cabbage seed weevil</name>
    <dbReference type="NCBI Taxonomy" id="467358"/>
    <lineage>
        <taxon>Eukaryota</taxon>
        <taxon>Metazoa</taxon>
        <taxon>Ecdysozoa</taxon>
        <taxon>Arthropoda</taxon>
        <taxon>Hexapoda</taxon>
        <taxon>Insecta</taxon>
        <taxon>Pterygota</taxon>
        <taxon>Neoptera</taxon>
        <taxon>Endopterygota</taxon>
        <taxon>Coleoptera</taxon>
        <taxon>Polyphaga</taxon>
        <taxon>Cucujiformia</taxon>
        <taxon>Curculionidae</taxon>
        <taxon>Ceutorhynchinae</taxon>
        <taxon>Ceutorhynchus</taxon>
    </lineage>
</organism>